<dbReference type="PROSITE" id="PS50865">
    <property type="entry name" value="ZF_MYND_2"/>
    <property type="match status" value="1"/>
</dbReference>
<dbReference type="Proteomes" id="UP000814176">
    <property type="component" value="Unassembled WGS sequence"/>
</dbReference>
<reference evidence="6 7" key="1">
    <citation type="journal article" date="2021" name="Environ. Microbiol.">
        <title>Gene family expansions and transcriptome signatures uncover fungal adaptations to wood decay.</title>
        <authorList>
            <person name="Hage H."/>
            <person name="Miyauchi S."/>
            <person name="Viragh M."/>
            <person name="Drula E."/>
            <person name="Min B."/>
            <person name="Chaduli D."/>
            <person name="Navarro D."/>
            <person name="Favel A."/>
            <person name="Norest M."/>
            <person name="Lesage-Meessen L."/>
            <person name="Balint B."/>
            <person name="Merenyi Z."/>
            <person name="de Eugenio L."/>
            <person name="Morin E."/>
            <person name="Martinez A.T."/>
            <person name="Baldrian P."/>
            <person name="Stursova M."/>
            <person name="Martinez M.J."/>
            <person name="Novotny C."/>
            <person name="Magnuson J.K."/>
            <person name="Spatafora J.W."/>
            <person name="Maurice S."/>
            <person name="Pangilinan J."/>
            <person name="Andreopoulos W."/>
            <person name="LaButti K."/>
            <person name="Hundley H."/>
            <person name="Na H."/>
            <person name="Kuo A."/>
            <person name="Barry K."/>
            <person name="Lipzen A."/>
            <person name="Henrissat B."/>
            <person name="Riley R."/>
            <person name="Ahrendt S."/>
            <person name="Nagy L.G."/>
            <person name="Grigoriev I.V."/>
            <person name="Martin F."/>
            <person name="Rosso M.N."/>
        </authorList>
    </citation>
    <scope>NUCLEOTIDE SEQUENCE [LARGE SCALE GENOMIC DNA]</scope>
    <source>
        <strain evidence="6 7">CIRM-BRFM 1785</strain>
    </source>
</reference>
<gene>
    <name evidence="6" type="ORF">C8Q71DRAFT_440086</name>
</gene>
<accession>A0ABQ8KTG1</accession>
<evidence type="ECO:0000256" key="3">
    <source>
        <dbReference type="ARBA" id="ARBA00022833"/>
    </source>
</evidence>
<protein>
    <recommendedName>
        <fullName evidence="5">MYND-type domain-containing protein</fullName>
    </recommendedName>
</protein>
<organism evidence="6 7">
    <name type="scientific">Rhodofomes roseus</name>
    <dbReference type="NCBI Taxonomy" id="34475"/>
    <lineage>
        <taxon>Eukaryota</taxon>
        <taxon>Fungi</taxon>
        <taxon>Dikarya</taxon>
        <taxon>Basidiomycota</taxon>
        <taxon>Agaricomycotina</taxon>
        <taxon>Agaricomycetes</taxon>
        <taxon>Polyporales</taxon>
        <taxon>Rhodofomes</taxon>
    </lineage>
</organism>
<keyword evidence="2 4" id="KW-0863">Zinc-finger</keyword>
<dbReference type="SUPFAM" id="SSF144232">
    <property type="entry name" value="HIT/MYND zinc finger-like"/>
    <property type="match status" value="1"/>
</dbReference>
<sequence>MRLRAASYTNATLTLGRHHASWFLMSTDSSSLPACPLICLNFIPPDITPLSPSMRTAQVERFLYHGGPGGPSLLQLLSLQDESGRPILKLTGESVGSKHIVEVLVSEADILHACAHCGMWEPPEGDRFTACDACKVRYYCSELCQKEDSREDLHGTDCLMLQQGRELDVERRRKLHDNFWNLKNRKDHSTFDPTRIKFAGLRSDRVSYVASSCSACTLCGILTDAHIISTSPPFSLQYCKCHVSGAA</sequence>
<evidence type="ECO:0000259" key="5">
    <source>
        <dbReference type="PROSITE" id="PS50865"/>
    </source>
</evidence>
<evidence type="ECO:0000256" key="4">
    <source>
        <dbReference type="PROSITE-ProRule" id="PRU00134"/>
    </source>
</evidence>
<evidence type="ECO:0000256" key="1">
    <source>
        <dbReference type="ARBA" id="ARBA00022723"/>
    </source>
</evidence>
<dbReference type="InterPro" id="IPR002893">
    <property type="entry name" value="Znf_MYND"/>
</dbReference>
<evidence type="ECO:0000313" key="7">
    <source>
        <dbReference type="Proteomes" id="UP000814176"/>
    </source>
</evidence>
<dbReference type="GeneID" id="71999291"/>
<dbReference type="RefSeq" id="XP_047782587.1">
    <property type="nucleotide sequence ID" value="XM_047918559.1"/>
</dbReference>
<evidence type="ECO:0000256" key="2">
    <source>
        <dbReference type="ARBA" id="ARBA00022771"/>
    </source>
</evidence>
<dbReference type="Pfam" id="PF01753">
    <property type="entry name" value="zf-MYND"/>
    <property type="match status" value="1"/>
</dbReference>
<name>A0ABQ8KTG1_9APHY</name>
<keyword evidence="3" id="KW-0862">Zinc</keyword>
<proteinExistence type="predicted"/>
<evidence type="ECO:0000313" key="6">
    <source>
        <dbReference type="EMBL" id="KAH9841121.1"/>
    </source>
</evidence>
<comment type="caution">
    <text evidence="6">The sequence shown here is derived from an EMBL/GenBank/DDBJ whole genome shotgun (WGS) entry which is preliminary data.</text>
</comment>
<dbReference type="EMBL" id="JADCUA010000004">
    <property type="protein sequence ID" value="KAH9841121.1"/>
    <property type="molecule type" value="Genomic_DNA"/>
</dbReference>
<dbReference type="Gene3D" id="6.10.140.2220">
    <property type="match status" value="1"/>
</dbReference>
<keyword evidence="7" id="KW-1185">Reference proteome</keyword>
<feature type="domain" description="MYND-type" evidence="5">
    <location>
        <begin position="114"/>
        <end position="158"/>
    </location>
</feature>
<keyword evidence="1" id="KW-0479">Metal-binding</keyword>